<evidence type="ECO:0000313" key="8">
    <source>
        <dbReference type="Proteomes" id="UP000823934"/>
    </source>
</evidence>
<reference evidence="7" key="2">
    <citation type="submission" date="2021-04" db="EMBL/GenBank/DDBJ databases">
        <authorList>
            <person name="Gilroy R."/>
        </authorList>
    </citation>
    <scope>NUCLEOTIDE SEQUENCE</scope>
    <source>
        <strain evidence="7">CHK160-9182</strain>
    </source>
</reference>
<organism evidence="7 8">
    <name type="scientific">Candidatus Ignatzschineria merdigallinarum</name>
    <dbReference type="NCBI Taxonomy" id="2838621"/>
    <lineage>
        <taxon>Bacteria</taxon>
        <taxon>Pseudomonadati</taxon>
        <taxon>Pseudomonadota</taxon>
        <taxon>Gammaproteobacteria</taxon>
        <taxon>Cardiobacteriales</taxon>
        <taxon>Ignatzschineriaceae</taxon>
        <taxon>Ignatzschineria</taxon>
    </lineage>
</organism>
<dbReference type="GO" id="GO:1904812">
    <property type="term" value="P:rRNA acetylation involved in maturation of SSU-rRNA"/>
    <property type="evidence" value="ECO:0007669"/>
    <property type="project" value="TreeGrafter"/>
</dbReference>
<evidence type="ECO:0000313" key="7">
    <source>
        <dbReference type="EMBL" id="HIW06194.1"/>
    </source>
</evidence>
<protein>
    <recommendedName>
        <fullName evidence="9">Helicase domain-containing protein</fullName>
    </recommendedName>
</protein>
<dbReference type="InterPro" id="IPR032672">
    <property type="entry name" value="TmcA/NAT10/Kre33"/>
</dbReference>
<dbReference type="Proteomes" id="UP000823934">
    <property type="component" value="Unassembled WGS sequence"/>
</dbReference>
<dbReference type="AlphaFoldDB" id="A0A9D1Q503"/>
<evidence type="ECO:0000256" key="2">
    <source>
        <dbReference type="ARBA" id="ARBA00022741"/>
    </source>
</evidence>
<evidence type="ECO:0000259" key="5">
    <source>
        <dbReference type="Pfam" id="PF05127"/>
    </source>
</evidence>
<dbReference type="Pfam" id="PF05127">
    <property type="entry name" value="NAT10_TcmA_helicase"/>
    <property type="match status" value="1"/>
</dbReference>
<keyword evidence="3" id="KW-0067">ATP-binding</keyword>
<keyword evidence="1" id="KW-0808">Transferase</keyword>
<dbReference type="PANTHER" id="PTHR10925">
    <property type="entry name" value="N-ACETYLTRANSFERASE 10"/>
    <property type="match status" value="1"/>
</dbReference>
<dbReference type="GO" id="GO:0051392">
    <property type="term" value="F:tRNA cytidine N4-acetyltransferase activity"/>
    <property type="evidence" value="ECO:0007669"/>
    <property type="project" value="TreeGrafter"/>
</dbReference>
<proteinExistence type="predicted"/>
<dbReference type="GO" id="GO:1990883">
    <property type="term" value="F:18S rRNA cytidine N-acetyltransferase activity"/>
    <property type="evidence" value="ECO:0007669"/>
    <property type="project" value="TreeGrafter"/>
</dbReference>
<feature type="domain" description="TmcA/NAT10 N-terminal" evidence="6">
    <location>
        <begin position="69"/>
        <end position="150"/>
    </location>
</feature>
<dbReference type="EMBL" id="DXHP01000059">
    <property type="protein sequence ID" value="HIW06194.1"/>
    <property type="molecule type" value="Genomic_DNA"/>
</dbReference>
<dbReference type="Gene3D" id="3.40.50.300">
    <property type="entry name" value="P-loop containing nucleotide triphosphate hydrolases"/>
    <property type="match status" value="1"/>
</dbReference>
<dbReference type="InterPro" id="IPR007807">
    <property type="entry name" value="TcmA/NAT10_helicase"/>
</dbReference>
<sequence>MKRKDQALFLSVLQKVQQPQSRQVLAMNIRSPEEISALCSALLDFYPTALLFSDHQRLCNHDDCTIFVQPLKKTREYLGLTTAAVLLDIREGIPLDYFLSIAATVAAGGMLILLVQESLGETESQRFHEVAIQTPYFHQFFEQTLQRFAYRWQDNILQVPEARQDLTVDCDEREPELNEVAVDDAQLAIKADFLGQDSGVFTLFSTRGSGKSWLGAHMIADNPQQYILTAPNQNAIEQYRHIEGLQFRAPDALFLTIAADACLPETLIIEEAAKMPLVHLERLCRRFSKVLMISSVENYEGTGQGLREKIQDLVPIHKQYQLNQIKRFRADDPLKQMCDVLSFQASYSHTHSDDDEMVKSLANAEVRRDFKQDILSGLTLEFYDDHNISALRGDLVKLQILYHLLNQTHYQTNIQDLRRLFDAP</sequence>
<accession>A0A9D1Q503</accession>
<dbReference type="Gene3D" id="3.40.50.11040">
    <property type="match status" value="1"/>
</dbReference>
<dbReference type="Pfam" id="PF08351">
    <property type="entry name" value="TmcA_N"/>
    <property type="match status" value="1"/>
</dbReference>
<evidence type="ECO:0000259" key="6">
    <source>
        <dbReference type="Pfam" id="PF08351"/>
    </source>
</evidence>
<keyword evidence="4" id="KW-0012">Acyltransferase</keyword>
<evidence type="ECO:0008006" key="9">
    <source>
        <dbReference type="Google" id="ProtNLM"/>
    </source>
</evidence>
<evidence type="ECO:0000256" key="1">
    <source>
        <dbReference type="ARBA" id="ARBA00022679"/>
    </source>
</evidence>
<dbReference type="GO" id="GO:0000049">
    <property type="term" value="F:tRNA binding"/>
    <property type="evidence" value="ECO:0007669"/>
    <property type="project" value="TreeGrafter"/>
</dbReference>
<dbReference type="PANTHER" id="PTHR10925:SF5">
    <property type="entry name" value="RNA CYTIDINE ACETYLTRANSFERASE"/>
    <property type="match status" value="1"/>
</dbReference>
<keyword evidence="2" id="KW-0547">Nucleotide-binding</keyword>
<comment type="caution">
    <text evidence="7">The sequence shown here is derived from an EMBL/GenBank/DDBJ whole genome shotgun (WGS) entry which is preliminary data.</text>
</comment>
<evidence type="ECO:0000256" key="3">
    <source>
        <dbReference type="ARBA" id="ARBA00022840"/>
    </source>
</evidence>
<evidence type="ECO:0000256" key="4">
    <source>
        <dbReference type="ARBA" id="ARBA00023315"/>
    </source>
</evidence>
<feature type="non-terminal residue" evidence="7">
    <location>
        <position position="424"/>
    </location>
</feature>
<gene>
    <name evidence="7" type="ORF">H9889_02555</name>
</gene>
<name>A0A9D1Q503_9GAMM</name>
<reference evidence="7" key="1">
    <citation type="journal article" date="2021" name="PeerJ">
        <title>Extensive microbial diversity within the chicken gut microbiome revealed by metagenomics and culture.</title>
        <authorList>
            <person name="Gilroy R."/>
            <person name="Ravi A."/>
            <person name="Getino M."/>
            <person name="Pursley I."/>
            <person name="Horton D.L."/>
            <person name="Alikhan N.F."/>
            <person name="Baker D."/>
            <person name="Gharbi K."/>
            <person name="Hall N."/>
            <person name="Watson M."/>
            <person name="Adriaenssens E.M."/>
            <person name="Foster-Nyarko E."/>
            <person name="Jarju S."/>
            <person name="Secka A."/>
            <person name="Antonio M."/>
            <person name="Oren A."/>
            <person name="Chaudhuri R.R."/>
            <person name="La Ragione R."/>
            <person name="Hildebrand F."/>
            <person name="Pallen M.J."/>
        </authorList>
    </citation>
    <scope>NUCLEOTIDE SEQUENCE</scope>
    <source>
        <strain evidence="7">CHK160-9182</strain>
    </source>
</reference>
<dbReference type="GO" id="GO:0005524">
    <property type="term" value="F:ATP binding"/>
    <property type="evidence" value="ECO:0007669"/>
    <property type="project" value="UniProtKB-KW"/>
</dbReference>
<dbReference type="InterPro" id="IPR027417">
    <property type="entry name" value="P-loop_NTPase"/>
</dbReference>
<dbReference type="GO" id="GO:0051391">
    <property type="term" value="P:tRNA acetylation"/>
    <property type="evidence" value="ECO:0007669"/>
    <property type="project" value="TreeGrafter"/>
</dbReference>
<feature type="domain" description="TcmA/NAT10 helicase" evidence="5">
    <location>
        <begin position="240"/>
        <end position="338"/>
    </location>
</feature>
<dbReference type="InterPro" id="IPR013562">
    <property type="entry name" value="TmcA/NAT10_N"/>
</dbReference>
<dbReference type="GO" id="GO:0002101">
    <property type="term" value="P:tRNA wobble cytosine modification"/>
    <property type="evidence" value="ECO:0007669"/>
    <property type="project" value="TreeGrafter"/>
</dbReference>